<dbReference type="GO" id="GO:0046872">
    <property type="term" value="F:metal ion binding"/>
    <property type="evidence" value="ECO:0007669"/>
    <property type="project" value="UniProtKB-KW"/>
</dbReference>
<name>A0A1Y1XXN6_9FUNG</name>
<dbReference type="InterPro" id="IPR000994">
    <property type="entry name" value="Pept_M24"/>
</dbReference>
<evidence type="ECO:0000256" key="5">
    <source>
        <dbReference type="ARBA" id="ARBA00022438"/>
    </source>
</evidence>
<dbReference type="EC" id="3.4.11.9" evidence="4"/>
<dbReference type="InterPro" id="IPR033740">
    <property type="entry name" value="Pept_M24B"/>
</dbReference>
<evidence type="ECO:0000313" key="16">
    <source>
        <dbReference type="Proteomes" id="UP000193498"/>
    </source>
</evidence>
<dbReference type="PANTHER" id="PTHR43763:SF6">
    <property type="entry name" value="XAA-PRO AMINOPEPTIDASE 1"/>
    <property type="match status" value="1"/>
</dbReference>
<evidence type="ECO:0000256" key="1">
    <source>
        <dbReference type="ARBA" id="ARBA00001424"/>
    </source>
</evidence>
<dbReference type="EMBL" id="MCFE01000399">
    <property type="protein sequence ID" value="ORX90124.1"/>
    <property type="molecule type" value="Genomic_DNA"/>
</dbReference>
<comment type="caution">
    <text evidence="15">The sequence shown here is derived from an EMBL/GenBank/DDBJ whole genome shotgun (WGS) entry which is preliminary data.</text>
</comment>
<keyword evidence="7 11" id="KW-0479">Metal-binding</keyword>
<dbReference type="Proteomes" id="UP000193498">
    <property type="component" value="Unassembled WGS sequence"/>
</dbReference>
<dbReference type="InParanoid" id="A0A1Y1XXN6"/>
<evidence type="ECO:0000256" key="10">
    <source>
        <dbReference type="ARBA" id="ARBA00023211"/>
    </source>
</evidence>
<evidence type="ECO:0000259" key="14">
    <source>
        <dbReference type="Pfam" id="PF16188"/>
    </source>
</evidence>
<dbReference type="CDD" id="cd01085">
    <property type="entry name" value="APP"/>
    <property type="match status" value="1"/>
</dbReference>
<dbReference type="Pfam" id="PF01321">
    <property type="entry name" value="Creatinase_N"/>
    <property type="match status" value="1"/>
</dbReference>
<dbReference type="FunFam" id="3.40.350.10:FF:000003">
    <property type="entry name" value="Xaa-pro aminopeptidase P"/>
    <property type="match status" value="1"/>
</dbReference>
<dbReference type="AlphaFoldDB" id="A0A1Y1XXN6"/>
<dbReference type="Pfam" id="PF00557">
    <property type="entry name" value="Peptidase_M24"/>
    <property type="match status" value="1"/>
</dbReference>
<dbReference type="Pfam" id="PF16188">
    <property type="entry name" value="Peptidase_M24_C"/>
    <property type="match status" value="1"/>
</dbReference>
<dbReference type="FunFam" id="3.90.230.10:FF:000007">
    <property type="entry name" value="Xaa-Pro aminopeptidase P"/>
    <property type="match status" value="1"/>
</dbReference>
<evidence type="ECO:0000256" key="9">
    <source>
        <dbReference type="ARBA" id="ARBA00023049"/>
    </source>
</evidence>
<protein>
    <recommendedName>
        <fullName evidence="4">Xaa-Pro aminopeptidase</fullName>
        <ecNumber evidence="4">3.4.11.9</ecNumber>
    </recommendedName>
</protein>
<evidence type="ECO:0000256" key="4">
    <source>
        <dbReference type="ARBA" id="ARBA00012574"/>
    </source>
</evidence>
<evidence type="ECO:0000256" key="11">
    <source>
        <dbReference type="RuleBase" id="RU000590"/>
    </source>
</evidence>
<dbReference type="SUPFAM" id="SSF55920">
    <property type="entry name" value="Creatinase/aminopeptidase"/>
    <property type="match status" value="1"/>
</dbReference>
<evidence type="ECO:0000313" key="15">
    <source>
        <dbReference type="EMBL" id="ORX90124.1"/>
    </source>
</evidence>
<dbReference type="PANTHER" id="PTHR43763">
    <property type="entry name" value="XAA-PRO AMINOPEPTIDASE 1"/>
    <property type="match status" value="1"/>
</dbReference>
<keyword evidence="10" id="KW-0464">Manganese</keyword>
<dbReference type="InterPro" id="IPR000587">
    <property type="entry name" value="Creatinase_N"/>
</dbReference>
<keyword evidence="8" id="KW-0378">Hydrolase</keyword>
<keyword evidence="6" id="KW-0645">Protease</keyword>
<dbReference type="OrthoDB" id="9995434at2759"/>
<dbReference type="FunCoup" id="A0A1Y1XXN6">
    <property type="interactions" value="603"/>
</dbReference>
<evidence type="ECO:0000256" key="3">
    <source>
        <dbReference type="ARBA" id="ARBA00008766"/>
    </source>
</evidence>
<keyword evidence="16" id="KW-1185">Reference proteome</keyword>
<feature type="domain" description="Creatinase N-terminal" evidence="13">
    <location>
        <begin position="39"/>
        <end position="172"/>
    </location>
</feature>
<evidence type="ECO:0000259" key="12">
    <source>
        <dbReference type="Pfam" id="PF00557"/>
    </source>
</evidence>
<dbReference type="GO" id="GO:0006508">
    <property type="term" value="P:proteolysis"/>
    <property type="evidence" value="ECO:0007669"/>
    <property type="project" value="UniProtKB-KW"/>
</dbReference>
<keyword evidence="5 15" id="KW-0031">Aminopeptidase</keyword>
<organism evidence="15 16">
    <name type="scientific">Basidiobolus meristosporus CBS 931.73</name>
    <dbReference type="NCBI Taxonomy" id="1314790"/>
    <lineage>
        <taxon>Eukaryota</taxon>
        <taxon>Fungi</taxon>
        <taxon>Fungi incertae sedis</taxon>
        <taxon>Zoopagomycota</taxon>
        <taxon>Entomophthoromycotina</taxon>
        <taxon>Basidiobolomycetes</taxon>
        <taxon>Basidiobolales</taxon>
        <taxon>Basidiobolaceae</taxon>
        <taxon>Basidiobolus</taxon>
    </lineage>
</organism>
<dbReference type="Gene3D" id="3.90.230.10">
    <property type="entry name" value="Creatinase/methionine aminopeptidase superfamily"/>
    <property type="match status" value="1"/>
</dbReference>
<dbReference type="PROSITE" id="PS00491">
    <property type="entry name" value="PROLINE_PEPTIDASE"/>
    <property type="match status" value="1"/>
</dbReference>
<dbReference type="InterPro" id="IPR001131">
    <property type="entry name" value="Peptidase_M24B_aminopep-P_CS"/>
</dbReference>
<sequence length="639" mass="72105">MRFLLKSCFPNLSTARGVKASRFERPYSIHVSSINTTERLIALRALMAKEEYNLQAYVIPSEDAHQSEYTAECDNRRPYISGFTGSAGCAVVSNNAAALFTDGRYFIQASQQLDSNWTLMKQGLPNVPTWQEYVTNNLPAGSRIGIDPKLITAPVARKLQERLTSVNSALVTVKDNLIDKIWKDRPSLPANKIFPHPMRYAGRSVDDKLLQLREELRKYNAYGFIVSTLDEIAWLFNLRGSDIQCNPVFFSYALVTGNEATLYVSEEKLTEEVKSHLGMNVKTRPYDAIWEELKKASIQAEVNQKKFLISNKASFALYDTIGAERAHELRSPIGDAKSIKNETELAGMRQCHLRDAAALVSYFAWLEDELVNQGNSNISEADGADKLEQYRREQENFFDISFDTISSTGPNGAIIHYKPEKATCSMIDKNQMYLCDSGAQYRDGTTDVTRTLHFTNPTEYERECYTRVLKGHIAIDTLVFPKGTTGYQIDAFSRSSLWKAGLDFRHGTGHGVGSFLNVHEGPQSIATRASANEVGLSNGMLVTNEPGYYEDGKFGIRIENILLVREENTPYRFGDSSYLGFEHITFVPLMRKLIQTSLLNSEEIKWVNDYHSLTRSKIAPLLKNNQLAYDWLIRETAPL</sequence>
<comment type="catalytic activity">
    <reaction evidence="1">
        <text>Release of any N-terminal amino acid, including proline, that is linked to proline, even from a dipeptide or tripeptide.</text>
        <dbReference type="EC" id="3.4.11.9"/>
    </reaction>
</comment>
<evidence type="ECO:0000256" key="8">
    <source>
        <dbReference type="ARBA" id="ARBA00022801"/>
    </source>
</evidence>
<dbReference type="InterPro" id="IPR050422">
    <property type="entry name" value="X-Pro_aminopeptidase_P"/>
</dbReference>
<dbReference type="InterPro" id="IPR032416">
    <property type="entry name" value="Peptidase_M24_C"/>
</dbReference>
<dbReference type="Pfam" id="PF16189">
    <property type="entry name" value="Creatinase_N_2"/>
    <property type="match status" value="1"/>
</dbReference>
<feature type="domain" description="Peptidase M24 C-terminal" evidence="14">
    <location>
        <begin position="578"/>
        <end position="639"/>
    </location>
</feature>
<proteinExistence type="inferred from homology"/>
<dbReference type="InterPro" id="IPR029149">
    <property type="entry name" value="Creatin/AminoP/Spt16_N"/>
</dbReference>
<dbReference type="Gene3D" id="3.40.350.10">
    <property type="entry name" value="Creatinase/prolidase N-terminal domain"/>
    <property type="match status" value="2"/>
</dbReference>
<comment type="similarity">
    <text evidence="3 11">Belongs to the peptidase M24B family.</text>
</comment>
<feature type="domain" description="Peptidase M24" evidence="12">
    <location>
        <begin position="347"/>
        <end position="566"/>
    </location>
</feature>
<dbReference type="GO" id="GO:0005737">
    <property type="term" value="C:cytoplasm"/>
    <property type="evidence" value="ECO:0007669"/>
    <property type="project" value="UniProtKB-ARBA"/>
</dbReference>
<dbReference type="SUPFAM" id="SSF53092">
    <property type="entry name" value="Creatinase/prolidase N-terminal domain"/>
    <property type="match status" value="1"/>
</dbReference>
<comment type="cofactor">
    <cofactor evidence="2">
        <name>Mn(2+)</name>
        <dbReference type="ChEBI" id="CHEBI:29035"/>
    </cofactor>
</comment>
<evidence type="ECO:0000256" key="7">
    <source>
        <dbReference type="ARBA" id="ARBA00022723"/>
    </source>
</evidence>
<dbReference type="InterPro" id="IPR036005">
    <property type="entry name" value="Creatinase/aminopeptidase-like"/>
</dbReference>
<reference evidence="15 16" key="1">
    <citation type="submission" date="2016-07" db="EMBL/GenBank/DDBJ databases">
        <title>Pervasive Adenine N6-methylation of Active Genes in Fungi.</title>
        <authorList>
            <consortium name="DOE Joint Genome Institute"/>
            <person name="Mondo S.J."/>
            <person name="Dannebaum R.O."/>
            <person name="Kuo R.C."/>
            <person name="Labutti K."/>
            <person name="Haridas S."/>
            <person name="Kuo A."/>
            <person name="Salamov A."/>
            <person name="Ahrendt S.R."/>
            <person name="Lipzen A."/>
            <person name="Sullivan W."/>
            <person name="Andreopoulos W.B."/>
            <person name="Clum A."/>
            <person name="Lindquist E."/>
            <person name="Daum C."/>
            <person name="Ramamoorthy G.K."/>
            <person name="Gryganskyi A."/>
            <person name="Culley D."/>
            <person name="Magnuson J.K."/>
            <person name="James T.Y."/>
            <person name="O'Malley M.A."/>
            <person name="Stajich J.E."/>
            <person name="Spatafora J.W."/>
            <person name="Visel A."/>
            <person name="Grigoriev I.V."/>
        </authorList>
    </citation>
    <scope>NUCLEOTIDE SEQUENCE [LARGE SCALE GENOMIC DNA]</scope>
    <source>
        <strain evidence="15 16">CBS 931.73</strain>
    </source>
</reference>
<evidence type="ECO:0000256" key="6">
    <source>
        <dbReference type="ARBA" id="ARBA00022670"/>
    </source>
</evidence>
<keyword evidence="9" id="KW-0482">Metalloprotease</keyword>
<evidence type="ECO:0000256" key="2">
    <source>
        <dbReference type="ARBA" id="ARBA00001936"/>
    </source>
</evidence>
<accession>A0A1Y1XXN6</accession>
<dbReference type="GO" id="GO:0070006">
    <property type="term" value="F:metalloaminopeptidase activity"/>
    <property type="evidence" value="ECO:0007669"/>
    <property type="project" value="InterPro"/>
</dbReference>
<dbReference type="STRING" id="1314790.A0A1Y1XXN6"/>
<gene>
    <name evidence="15" type="ORF">K493DRAFT_330962</name>
</gene>
<dbReference type="FunFam" id="3.40.350.10:FF:000010">
    <property type="entry name" value="Probable Xaa-Pro aminopeptidase P"/>
    <property type="match status" value="1"/>
</dbReference>
<evidence type="ECO:0000259" key="13">
    <source>
        <dbReference type="Pfam" id="PF01321"/>
    </source>
</evidence>